<gene>
    <name evidence="1" type="ORF">RE6C_01725</name>
</gene>
<accession>M2A7T1</accession>
<protein>
    <submittedName>
        <fullName evidence="1">Uncharacterized protein</fullName>
    </submittedName>
</protein>
<reference evidence="1" key="1">
    <citation type="submission" date="2012-11" db="EMBL/GenBank/DDBJ databases">
        <title>Permanent draft genomes of Rhodopirellula europaea strain SH398 and 6C.</title>
        <authorList>
            <person name="Richter M."/>
            <person name="Richter-Heitmann T."/>
            <person name="Frank C."/>
            <person name="Harder J."/>
            <person name="Glockner F.O."/>
        </authorList>
    </citation>
    <scope>NUCLEOTIDE SEQUENCE</scope>
    <source>
        <strain evidence="1">6C</strain>
    </source>
</reference>
<keyword evidence="2" id="KW-1185">Reference proteome</keyword>
<dbReference type="EMBL" id="ANMO01000095">
    <property type="protein sequence ID" value="EMB17546.1"/>
    <property type="molecule type" value="Genomic_DNA"/>
</dbReference>
<dbReference type="AlphaFoldDB" id="M2A7T1"/>
<sequence>MRCTEVAVRPLPDGEFFGRDIGHRGRYPVNNRKLSRMRSLPKTISSLAFLAIMTCGCGESSGPVETSQIPQNQRLSKDPEQSGAQLTVRRNLDAETILADLGLDAWAFEVTGVPWTWEVTISHRPKGKNRRSRIVFQRNYLESSQSFYTKNRSTDSSKDAFGSLVLLLPDPVSPEEQFEEDLIITTKLGYDPTSGRGIGRRAVRETIRKPIKEIYPASIGSYTSRSENPGASRSFAKISEGETVTLIDETRDFEHLDNRLPSDQRETIRIQLSVTAIAME</sequence>
<proteinExistence type="predicted"/>
<dbReference type="Proteomes" id="UP000011529">
    <property type="component" value="Unassembled WGS sequence"/>
</dbReference>
<evidence type="ECO:0000313" key="1">
    <source>
        <dbReference type="EMBL" id="EMB17546.1"/>
    </source>
</evidence>
<organism evidence="1 2">
    <name type="scientific">Rhodopirellula europaea 6C</name>
    <dbReference type="NCBI Taxonomy" id="1263867"/>
    <lineage>
        <taxon>Bacteria</taxon>
        <taxon>Pseudomonadati</taxon>
        <taxon>Planctomycetota</taxon>
        <taxon>Planctomycetia</taxon>
        <taxon>Pirellulales</taxon>
        <taxon>Pirellulaceae</taxon>
        <taxon>Rhodopirellula</taxon>
    </lineage>
</organism>
<reference evidence="1" key="2">
    <citation type="journal article" date="2013" name="Mar. Genomics">
        <title>Expression of sulfatases in Rhodopirellula baltica and the diversity of sulfatases in the genus Rhodopirellula.</title>
        <authorList>
            <person name="Wegner C.E."/>
            <person name="Richter-Heitmann T."/>
            <person name="Klindworth A."/>
            <person name="Klockow C."/>
            <person name="Richter M."/>
            <person name="Achstetter T."/>
            <person name="Glockner F.O."/>
            <person name="Harder J."/>
        </authorList>
    </citation>
    <scope>NUCLEOTIDE SEQUENCE [LARGE SCALE GENOMIC DNA]</scope>
    <source>
        <strain evidence="1">6C</strain>
    </source>
</reference>
<dbReference type="PATRIC" id="fig|1263867.3.peg.1832"/>
<evidence type="ECO:0000313" key="2">
    <source>
        <dbReference type="Proteomes" id="UP000011529"/>
    </source>
</evidence>
<comment type="caution">
    <text evidence="1">The sequence shown here is derived from an EMBL/GenBank/DDBJ whole genome shotgun (WGS) entry which is preliminary data.</text>
</comment>
<name>M2A7T1_9BACT</name>